<sequence>MDNYLNKKFKCDCGREHKVPIKEVIIEDNALKKVPNLIDKLTDEDKIFLVGDQNTFAVAGNQLVDILEASDYEVEIITLREGGKDHVIPDPKALFAILEKIDNQGYIIACGSGVINDLTAFVSAKLDRPYTVVATAPSMDGYASSVSSLTIDGVKKTYVTTPPEAIIADLDILKEAPWEMIQSGFGDLLGKMTSLLDWKLSRILFNEYYCSRAVNLVEEELENIIQIGGKLQDRTEESIATLTKGLISSGLAMLMVGSSRPASGSEHHISHFLDMYSALHNVKVPTHGIKVALGTYFSSAFYSRLYKLDFTDLSIDYNKEERINRINKGYQENAPKILKLLTARWAKDRLDIGQLENKEKEIKAMIDQVYHNLTKIPDLLLKVGILERKDINELNKDWIEAAIRYGFEIRNRYTVTTLLSQIGYLDQWAKELVEEL</sequence>
<dbReference type="GO" id="GO:0016614">
    <property type="term" value="F:oxidoreductase activity, acting on CH-OH group of donors"/>
    <property type="evidence" value="ECO:0007669"/>
    <property type="project" value="InterPro"/>
</dbReference>
<dbReference type="AlphaFoldDB" id="L0K8R4"/>
<dbReference type="RefSeq" id="WP_015327393.1">
    <property type="nucleotide sequence ID" value="NC_019978.1"/>
</dbReference>
<dbReference type="KEGG" id="hhl:Halha_1740"/>
<dbReference type="GO" id="GO:0008654">
    <property type="term" value="P:phospholipid biosynthetic process"/>
    <property type="evidence" value="ECO:0007669"/>
    <property type="project" value="UniProtKB-KW"/>
</dbReference>
<gene>
    <name evidence="10" type="ordered locus">Halha_1740</name>
</gene>
<keyword evidence="5" id="KW-0560">Oxidoreductase</keyword>
<dbReference type="InterPro" id="IPR016205">
    <property type="entry name" value="Glycerol_DH"/>
</dbReference>
<evidence type="ECO:0000256" key="9">
    <source>
        <dbReference type="ARBA" id="ARBA00023264"/>
    </source>
</evidence>
<evidence type="ECO:0000256" key="1">
    <source>
        <dbReference type="ARBA" id="ARBA00022490"/>
    </source>
</evidence>
<accession>L0K8R4</accession>
<dbReference type="Proteomes" id="UP000010880">
    <property type="component" value="Chromosome"/>
</dbReference>
<dbReference type="Gene3D" id="1.20.1090.10">
    <property type="entry name" value="Dehydroquinate synthase-like - alpha domain"/>
    <property type="match status" value="1"/>
</dbReference>
<proteinExistence type="predicted"/>
<dbReference type="PANTHER" id="PTHR43616:SF5">
    <property type="entry name" value="GLYCEROL DEHYDROGENASE 1"/>
    <property type="match status" value="1"/>
</dbReference>
<dbReference type="STRING" id="748449.Halha_1740"/>
<dbReference type="InterPro" id="IPR032837">
    <property type="entry name" value="G1PDH"/>
</dbReference>
<dbReference type="Pfam" id="PF13685">
    <property type="entry name" value="Fe-ADH_2"/>
    <property type="match status" value="1"/>
</dbReference>
<keyword evidence="9" id="KW-1208">Phospholipid metabolism</keyword>
<dbReference type="GO" id="GO:0046872">
    <property type="term" value="F:metal ion binding"/>
    <property type="evidence" value="ECO:0007669"/>
    <property type="project" value="UniProtKB-KW"/>
</dbReference>
<keyword evidence="2" id="KW-0444">Lipid biosynthesis</keyword>
<reference evidence="11" key="1">
    <citation type="submission" date="2012-02" db="EMBL/GenBank/DDBJ databases">
        <title>The complete genome of Halobacteroides halobius DSM 5150.</title>
        <authorList>
            <person name="Lucas S."/>
            <person name="Copeland A."/>
            <person name="Lapidus A."/>
            <person name="Glavina del Rio T."/>
            <person name="Dalin E."/>
            <person name="Tice H."/>
            <person name="Bruce D."/>
            <person name="Goodwin L."/>
            <person name="Pitluck S."/>
            <person name="Peters L."/>
            <person name="Mikhailova N."/>
            <person name="Gu W."/>
            <person name="Kyrpides N."/>
            <person name="Mavromatis K."/>
            <person name="Ivanova N."/>
            <person name="Brettin T."/>
            <person name="Detter J.C."/>
            <person name="Han C."/>
            <person name="Larimer F."/>
            <person name="Land M."/>
            <person name="Hauser L."/>
            <person name="Markowitz V."/>
            <person name="Cheng J.-F."/>
            <person name="Hugenholtz P."/>
            <person name="Woyke T."/>
            <person name="Wu D."/>
            <person name="Tindall B."/>
            <person name="Pomrenke H."/>
            <person name="Brambilla E."/>
            <person name="Klenk H.-P."/>
            <person name="Eisen J.A."/>
        </authorList>
    </citation>
    <scope>NUCLEOTIDE SEQUENCE [LARGE SCALE GENOMIC DNA]</scope>
    <source>
        <strain evidence="11">ATCC 35273 / DSM 5150 / MD-1</strain>
    </source>
</reference>
<keyword evidence="11" id="KW-1185">Reference proteome</keyword>
<dbReference type="SUPFAM" id="SSF56796">
    <property type="entry name" value="Dehydroquinate synthase-like"/>
    <property type="match status" value="1"/>
</dbReference>
<keyword evidence="4" id="KW-0521">NADP</keyword>
<dbReference type="eggNOG" id="COG0371">
    <property type="taxonomic scope" value="Bacteria"/>
</dbReference>
<dbReference type="GO" id="GO:0005829">
    <property type="term" value="C:cytosol"/>
    <property type="evidence" value="ECO:0007669"/>
    <property type="project" value="TreeGrafter"/>
</dbReference>
<keyword evidence="6" id="KW-0520">NAD</keyword>
<dbReference type="PANTHER" id="PTHR43616">
    <property type="entry name" value="GLYCEROL DEHYDROGENASE"/>
    <property type="match status" value="1"/>
</dbReference>
<dbReference type="PATRIC" id="fig|748449.3.peg.1693"/>
<protein>
    <submittedName>
        <fullName evidence="10">Glycerol dehydrogenase-like oxidoreductase</fullName>
    </submittedName>
</protein>
<evidence type="ECO:0000256" key="6">
    <source>
        <dbReference type="ARBA" id="ARBA00023027"/>
    </source>
</evidence>
<evidence type="ECO:0000313" key="10">
    <source>
        <dbReference type="EMBL" id="AGB41677.1"/>
    </source>
</evidence>
<evidence type="ECO:0000256" key="8">
    <source>
        <dbReference type="ARBA" id="ARBA00023209"/>
    </source>
</evidence>
<dbReference type="EMBL" id="CP003359">
    <property type="protein sequence ID" value="AGB41677.1"/>
    <property type="molecule type" value="Genomic_DNA"/>
</dbReference>
<evidence type="ECO:0000256" key="5">
    <source>
        <dbReference type="ARBA" id="ARBA00023002"/>
    </source>
</evidence>
<evidence type="ECO:0000256" key="4">
    <source>
        <dbReference type="ARBA" id="ARBA00022857"/>
    </source>
</evidence>
<dbReference type="HOGENOM" id="CLU_038362_1_0_9"/>
<keyword evidence="1" id="KW-0963">Cytoplasm</keyword>
<keyword evidence="3" id="KW-0479">Metal-binding</keyword>
<evidence type="ECO:0000256" key="3">
    <source>
        <dbReference type="ARBA" id="ARBA00022723"/>
    </source>
</evidence>
<evidence type="ECO:0000256" key="7">
    <source>
        <dbReference type="ARBA" id="ARBA00023098"/>
    </source>
</evidence>
<evidence type="ECO:0000313" key="11">
    <source>
        <dbReference type="Proteomes" id="UP000010880"/>
    </source>
</evidence>
<keyword evidence="8" id="KW-0594">Phospholipid biosynthesis</keyword>
<organism evidence="10 11">
    <name type="scientific">Halobacteroides halobius (strain ATCC 35273 / DSM 5150 / MD-1)</name>
    <dbReference type="NCBI Taxonomy" id="748449"/>
    <lineage>
        <taxon>Bacteria</taxon>
        <taxon>Bacillati</taxon>
        <taxon>Bacillota</taxon>
        <taxon>Clostridia</taxon>
        <taxon>Halanaerobiales</taxon>
        <taxon>Halobacteroidaceae</taxon>
        <taxon>Halobacteroides</taxon>
    </lineage>
</organism>
<dbReference type="OrthoDB" id="9763580at2"/>
<name>L0K8R4_HALHC</name>
<keyword evidence="7" id="KW-0443">Lipid metabolism</keyword>
<evidence type="ECO:0000256" key="2">
    <source>
        <dbReference type="ARBA" id="ARBA00022516"/>
    </source>
</evidence>
<dbReference type="Gene3D" id="3.40.50.1970">
    <property type="match status" value="1"/>
</dbReference>
<dbReference type="CDD" id="cd08175">
    <property type="entry name" value="G1PDH"/>
    <property type="match status" value="1"/>
</dbReference>